<dbReference type="InterPro" id="IPR011650">
    <property type="entry name" value="Peptidase_M20_dimer"/>
</dbReference>
<dbReference type="PANTHER" id="PTHR30575:SF0">
    <property type="entry name" value="XAA-ARG DIPEPTIDASE"/>
    <property type="match status" value="1"/>
</dbReference>
<dbReference type="RefSeq" id="WP_060668903.1">
    <property type="nucleotide sequence ID" value="NZ_LGTK01000053.1"/>
</dbReference>
<dbReference type="EMBL" id="LGTK01000053">
    <property type="protein sequence ID" value="KPH72630.1"/>
    <property type="molecule type" value="Genomic_DNA"/>
</dbReference>
<dbReference type="InterPro" id="IPR017439">
    <property type="entry name" value="Amidohydrolase"/>
</dbReference>
<dbReference type="InterPro" id="IPR052030">
    <property type="entry name" value="Peptidase_M20/M20A_hydrolases"/>
</dbReference>
<dbReference type="NCBIfam" id="TIGR01891">
    <property type="entry name" value="amidohydrolases"/>
    <property type="match status" value="1"/>
</dbReference>
<organism evidence="2 3">
    <name type="scientific">Oceanobacillus caeni</name>
    <dbReference type="NCBI Taxonomy" id="405946"/>
    <lineage>
        <taxon>Bacteria</taxon>
        <taxon>Bacillati</taxon>
        <taxon>Bacillota</taxon>
        <taxon>Bacilli</taxon>
        <taxon>Bacillales</taxon>
        <taxon>Bacillaceae</taxon>
        <taxon>Oceanobacillus</taxon>
    </lineage>
</organism>
<evidence type="ECO:0000313" key="2">
    <source>
        <dbReference type="EMBL" id="KPH72630.1"/>
    </source>
</evidence>
<dbReference type="Proteomes" id="UP000037854">
    <property type="component" value="Unassembled WGS sequence"/>
</dbReference>
<dbReference type="InterPro" id="IPR002933">
    <property type="entry name" value="Peptidase_M20"/>
</dbReference>
<dbReference type="Gene3D" id="3.40.630.10">
    <property type="entry name" value="Zn peptidases"/>
    <property type="match status" value="1"/>
</dbReference>
<dbReference type="CDD" id="cd05673">
    <property type="entry name" value="M20_Acy1L2_AbgB"/>
    <property type="match status" value="1"/>
</dbReference>
<dbReference type="InterPro" id="IPR036264">
    <property type="entry name" value="Bact_exopeptidase_dim_dom"/>
</dbReference>
<keyword evidence="3" id="KW-1185">Reference proteome</keyword>
<feature type="domain" description="Peptidase M20 dimerisation" evidence="1">
    <location>
        <begin position="186"/>
        <end position="278"/>
    </location>
</feature>
<dbReference type="Gene3D" id="3.30.70.360">
    <property type="match status" value="1"/>
</dbReference>
<reference evidence="2 3" key="1">
    <citation type="submission" date="2015-07" db="EMBL/GenBank/DDBJ databases">
        <title>High-quality draft genome sequence of Oceanobacillus caeni HM6, a bacillus isolated from a human feces.</title>
        <authorList>
            <person name="Kumar J."/>
            <person name="Verma M.K."/>
            <person name="Pandey R."/>
            <person name="Bhambi M."/>
            <person name="Chauhan N."/>
        </authorList>
    </citation>
    <scope>NUCLEOTIDE SEQUENCE [LARGE SCALE GENOMIC DNA]</scope>
    <source>
        <strain evidence="2 3">HM6</strain>
    </source>
</reference>
<protein>
    <submittedName>
        <fullName evidence="2">Amidohydrolase</fullName>
    </submittedName>
</protein>
<accession>A0ABR5MH81</accession>
<dbReference type="PIRSF" id="PIRSF037227">
    <property type="entry name" value="Aminobenzoyl-glu_utiliz_pB"/>
    <property type="match status" value="1"/>
</dbReference>
<sequence length="481" mass="53244">MSVTEKISTLVDSKDEKFKELANKVWEFAETRFEEFRSADLLSNALENEGFTLERDFAGLETGFVASFGEGKPVVGILGEYDALSGLSQKSGSKSYDPIIPQGNGHGCGHNLLGVGSLAAAIAVKDYMETNNLPGTVKYFGCPAEESGYGKAFMAREGVFDSLDVAFSWHPYTMNAVPHTSSNAVIHATFTFYGRSAHAAQEPHLGRSALDAVELMNIGVNYMREHMIDDARIHYAVTNSGGLAPNVVQKEAEVTYLIRAPKPEQVQNLYKRVENIARGAALMTETEMEHQIEGSCHNLIPNSTLERVMHQQMDELGFPELNDQDIEFAKAMYQTFTDEGRESAKSLFDKEYASQLDERPIADVILPYSEKLSFMNGSTDVGNVSWKVPTAQCYTSTWALATPFHTWQVVAQGKQNYAHQGMLLAGKTMACTAIRVLEDEDLLSQAQEEFKNRLDGDQYESLIPQDLMPPRRNVSEAVGVE</sequence>
<dbReference type="Pfam" id="PF01546">
    <property type="entry name" value="Peptidase_M20"/>
    <property type="match status" value="1"/>
</dbReference>
<dbReference type="SUPFAM" id="SSF53187">
    <property type="entry name" value="Zn-dependent exopeptidases"/>
    <property type="match status" value="1"/>
</dbReference>
<dbReference type="Pfam" id="PF07687">
    <property type="entry name" value="M20_dimer"/>
    <property type="match status" value="1"/>
</dbReference>
<dbReference type="PANTHER" id="PTHR30575">
    <property type="entry name" value="PEPTIDASE M20"/>
    <property type="match status" value="1"/>
</dbReference>
<evidence type="ECO:0000259" key="1">
    <source>
        <dbReference type="Pfam" id="PF07687"/>
    </source>
</evidence>
<evidence type="ECO:0000313" key="3">
    <source>
        <dbReference type="Proteomes" id="UP000037854"/>
    </source>
</evidence>
<proteinExistence type="predicted"/>
<dbReference type="InterPro" id="IPR017145">
    <property type="entry name" value="Aminobenzoyl-glu_utiliz_pB"/>
</dbReference>
<dbReference type="SUPFAM" id="SSF55031">
    <property type="entry name" value="Bacterial exopeptidase dimerisation domain"/>
    <property type="match status" value="1"/>
</dbReference>
<gene>
    <name evidence="2" type="ORF">AFL42_13270</name>
</gene>
<name>A0ABR5MH81_9BACI</name>
<comment type="caution">
    <text evidence="2">The sequence shown here is derived from an EMBL/GenBank/DDBJ whole genome shotgun (WGS) entry which is preliminary data.</text>
</comment>